<evidence type="ECO:0000256" key="1">
    <source>
        <dbReference type="SAM" id="SignalP"/>
    </source>
</evidence>
<protein>
    <submittedName>
        <fullName evidence="2">Uncharacterized protein</fullName>
    </submittedName>
</protein>
<dbReference type="EMBL" id="KI966408">
    <property type="protein sequence ID" value="EWC47831.1"/>
    <property type="molecule type" value="Genomic_DNA"/>
</dbReference>
<sequence>MRLLLALAAWTLLLADLATASVAVALVERTNAPVKKLTVTKIVQILKAYDKKGEWCSSYLKWTKSATKITTKEVTSTRTVTRTKLATFTDAGCTTTEPYVYDTTTLFIGPVTTITELQVTSTAVSLIFGGPIGKAEGEKVKRGVRYPAPQLSGQPCASLSKACSKLVRKPGTTTKTRTRVVAVVTSRTTRTVTATECGVTDYDFVLSTETAPSSTVEAEGFRTVTVATVTEAVEYFCWPSGLGCVLAVPTPCCDVVTNGGVEETVYPVCEPVARSVGVCGGNRG</sequence>
<feature type="signal peptide" evidence="1">
    <location>
        <begin position="1"/>
        <end position="20"/>
    </location>
</feature>
<dbReference type="HOGENOM" id="CLU_943396_0_0_1"/>
<keyword evidence="3" id="KW-1185">Reference proteome</keyword>
<feature type="chain" id="PRO_5004893174" evidence="1">
    <location>
        <begin position="21"/>
        <end position="284"/>
    </location>
</feature>
<keyword evidence="1" id="KW-0732">Signal</keyword>
<proteinExistence type="predicted"/>
<dbReference type="OrthoDB" id="5356440at2759"/>
<gene>
    <name evidence="2" type="ORF">DRE_03031</name>
</gene>
<organism evidence="2 3">
    <name type="scientific">Drechslerella stenobrocha 248</name>
    <dbReference type="NCBI Taxonomy" id="1043628"/>
    <lineage>
        <taxon>Eukaryota</taxon>
        <taxon>Fungi</taxon>
        <taxon>Dikarya</taxon>
        <taxon>Ascomycota</taxon>
        <taxon>Pezizomycotina</taxon>
        <taxon>Orbiliomycetes</taxon>
        <taxon>Orbiliales</taxon>
        <taxon>Orbiliaceae</taxon>
        <taxon>Drechslerella</taxon>
    </lineage>
</organism>
<evidence type="ECO:0000313" key="3">
    <source>
        <dbReference type="Proteomes" id="UP000024837"/>
    </source>
</evidence>
<accession>W7HUE6</accession>
<name>W7HUE6_9PEZI</name>
<evidence type="ECO:0000313" key="2">
    <source>
        <dbReference type="EMBL" id="EWC47831.1"/>
    </source>
</evidence>
<dbReference type="AlphaFoldDB" id="W7HUE6"/>
<reference evidence="2 3" key="1">
    <citation type="submission" date="2013-05" db="EMBL/GenBank/DDBJ databases">
        <title>Drechslerella stenobrocha genome reveals carnivorous origination and mechanical trapping mechanism of predatory fungi.</title>
        <authorList>
            <person name="Liu X."/>
            <person name="Zhang W."/>
            <person name="Liu K."/>
        </authorList>
    </citation>
    <scope>NUCLEOTIDE SEQUENCE [LARGE SCALE GENOMIC DNA]</scope>
    <source>
        <strain evidence="2 3">248</strain>
    </source>
</reference>
<dbReference type="Proteomes" id="UP000024837">
    <property type="component" value="Unassembled WGS sequence"/>
</dbReference>